<dbReference type="CDD" id="cd01335">
    <property type="entry name" value="Radical_SAM"/>
    <property type="match status" value="1"/>
</dbReference>
<dbReference type="SFLD" id="SFLDS00029">
    <property type="entry name" value="Radical_SAM"/>
    <property type="match status" value="1"/>
</dbReference>
<dbReference type="SMART" id="SM00729">
    <property type="entry name" value="Elp3"/>
    <property type="match status" value="1"/>
</dbReference>
<evidence type="ECO:0000313" key="2">
    <source>
        <dbReference type="EMBL" id="MBI2877494.1"/>
    </source>
</evidence>
<reference evidence="2" key="1">
    <citation type="submission" date="2020-07" db="EMBL/GenBank/DDBJ databases">
        <title>Huge and variable diversity of episymbiotic CPR bacteria and DPANN archaea in groundwater ecosystems.</title>
        <authorList>
            <person name="He C.Y."/>
            <person name="Keren R."/>
            <person name="Whittaker M."/>
            <person name="Farag I.F."/>
            <person name="Doudna J."/>
            <person name="Cate J.H.D."/>
            <person name="Banfield J.F."/>
        </authorList>
    </citation>
    <scope>NUCLEOTIDE SEQUENCE</scope>
    <source>
        <strain evidence="2">NC_groundwater_672_Ag_B-0.1um_62_36</strain>
    </source>
</reference>
<dbReference type="PANTHER" id="PTHR42731:SF5">
    <property type="entry name" value="RADICAL SAM DOMAIN PROTEIN"/>
    <property type="match status" value="1"/>
</dbReference>
<gene>
    <name evidence="2" type="ORF">HYY20_11480</name>
</gene>
<dbReference type="InterPro" id="IPR045784">
    <property type="entry name" value="Radical_SAM_N2"/>
</dbReference>
<dbReference type="PROSITE" id="PS51918">
    <property type="entry name" value="RADICAL_SAM"/>
    <property type="match status" value="1"/>
</dbReference>
<dbReference type="GO" id="GO:0003824">
    <property type="term" value="F:catalytic activity"/>
    <property type="evidence" value="ECO:0007669"/>
    <property type="project" value="InterPro"/>
</dbReference>
<dbReference type="Gene3D" id="3.40.50.280">
    <property type="entry name" value="Cobalamin-binding domain"/>
    <property type="match status" value="1"/>
</dbReference>
<proteinExistence type="predicted"/>
<dbReference type="InterPro" id="IPR007197">
    <property type="entry name" value="rSAM"/>
</dbReference>
<dbReference type="AlphaFoldDB" id="A0A932CQE7"/>
<dbReference type="Gene3D" id="3.80.30.20">
    <property type="entry name" value="tm_1862 like domain"/>
    <property type="match status" value="1"/>
</dbReference>
<protein>
    <submittedName>
        <fullName evidence="2">Radical SAM protein</fullName>
    </submittedName>
</protein>
<evidence type="ECO:0000259" key="1">
    <source>
        <dbReference type="PROSITE" id="PS51918"/>
    </source>
</evidence>
<dbReference type="Proteomes" id="UP000769766">
    <property type="component" value="Unassembled WGS sequence"/>
</dbReference>
<organism evidence="2 3">
    <name type="scientific">Tectimicrobiota bacterium</name>
    <dbReference type="NCBI Taxonomy" id="2528274"/>
    <lineage>
        <taxon>Bacteria</taxon>
        <taxon>Pseudomonadati</taxon>
        <taxon>Nitrospinota/Tectimicrobiota group</taxon>
        <taxon>Candidatus Tectimicrobiota</taxon>
    </lineage>
</organism>
<comment type="caution">
    <text evidence="2">The sequence shown here is derived from an EMBL/GenBank/DDBJ whole genome shotgun (WGS) entry which is preliminary data.</text>
</comment>
<name>A0A932CQE7_UNCTE</name>
<dbReference type="PANTHER" id="PTHR42731">
    <property type="entry name" value="SLL1084 PROTEIN"/>
    <property type="match status" value="1"/>
</dbReference>
<feature type="domain" description="Radical SAM core" evidence="1">
    <location>
        <begin position="245"/>
        <end position="483"/>
    </location>
</feature>
<dbReference type="InterPro" id="IPR006638">
    <property type="entry name" value="Elp3/MiaA/NifB-like_rSAM"/>
</dbReference>
<dbReference type="SFLD" id="SFLDG01082">
    <property type="entry name" value="B12-binding_domain_containing"/>
    <property type="match status" value="1"/>
</dbReference>
<dbReference type="SUPFAM" id="SSF102114">
    <property type="entry name" value="Radical SAM enzymes"/>
    <property type="match status" value="1"/>
</dbReference>
<dbReference type="GO" id="GO:0051536">
    <property type="term" value="F:iron-sulfur cluster binding"/>
    <property type="evidence" value="ECO:0007669"/>
    <property type="project" value="InterPro"/>
</dbReference>
<dbReference type="EMBL" id="JACPRF010000350">
    <property type="protein sequence ID" value="MBI2877494.1"/>
    <property type="molecule type" value="Genomic_DNA"/>
</dbReference>
<dbReference type="Pfam" id="PF19864">
    <property type="entry name" value="Radical_SAM_N2"/>
    <property type="match status" value="1"/>
</dbReference>
<dbReference type="Pfam" id="PF04055">
    <property type="entry name" value="Radical_SAM"/>
    <property type="match status" value="1"/>
</dbReference>
<dbReference type="InterPro" id="IPR058240">
    <property type="entry name" value="rSAM_sf"/>
</dbReference>
<sequence length="561" mass="62998">MSWTLYQKARDRLARERGAITKAFGGKLTFALAYPNTYHVGMSNLGFQKVYALLNQDPEVLCERAFLPDPPDLAQHQQSQVPLFSLESQTPLSKFEVVAFSLSFETDFLYVLKILELARIPLKTEERAEHHPLVVCGGIAATFNPEPLAAFVDLFLIGEGEAILPGFLSALKQSQEGGEGHEAFLQRLATCPGVYVPSAYQVRYHPDGRIEEMIPQPGFPATIQKWWLKDLDSSPTASVILTPDTEFSQIYLVEVSRGCSRRCHFCVAGHSYQPLRFYRTDTLRAQIAQGLAQTRKIGLVGVALTEIPGLLSLCQEIVAQGGQVCPASLRMEGISPPLMELLAAGGQRAVALAPEAGTERLRRMIRKNFSEEEIVEKVSISLQGGIAHFKLYFLVGLPTEGPEDVEAIVELTKKIQHIARKSGQSRRRPWTIQLSINPFVPKPFTPFQWEPMEEVRSLQAKLKAIKGGLAKVGQVQVFHDGPKWSFVQALLSRGDRRVGDLLYAAHRLGGDWYRAFREVNLNPEFYVYRPREEEEHFPWDHLDLGVSKRHLLAERKRTFSP</sequence>
<dbReference type="InterPro" id="IPR023404">
    <property type="entry name" value="rSAM_horseshoe"/>
</dbReference>
<evidence type="ECO:0000313" key="3">
    <source>
        <dbReference type="Proteomes" id="UP000769766"/>
    </source>
</evidence>
<accession>A0A932CQE7</accession>